<evidence type="ECO:0000256" key="5">
    <source>
        <dbReference type="SAM" id="MobiDB-lite"/>
    </source>
</evidence>
<dbReference type="AlphaFoldDB" id="A0AAD7XJL6"/>
<name>A0AAD7XJL6_9STRA</name>
<dbReference type="Gene3D" id="2.70.130.10">
    <property type="entry name" value="Mannose-6-phosphate receptor binding domain"/>
    <property type="match status" value="2"/>
</dbReference>
<feature type="domain" description="MRH" evidence="6">
    <location>
        <begin position="48"/>
        <end position="214"/>
    </location>
</feature>
<dbReference type="GO" id="GO:0030970">
    <property type="term" value="P:retrograde protein transport, ER to cytosol"/>
    <property type="evidence" value="ECO:0007669"/>
    <property type="project" value="TreeGrafter"/>
</dbReference>
<dbReference type="InterPro" id="IPR009011">
    <property type="entry name" value="Man6P_isomerase_rcpt-bd_dom_sf"/>
</dbReference>
<dbReference type="InterPro" id="IPR045149">
    <property type="entry name" value="OS-9-like"/>
</dbReference>
<dbReference type="InterPro" id="IPR012913">
    <property type="entry name" value="OS9-like_dom"/>
</dbReference>
<evidence type="ECO:0000313" key="8">
    <source>
        <dbReference type="Proteomes" id="UP001230188"/>
    </source>
</evidence>
<dbReference type="Pfam" id="PF07915">
    <property type="entry name" value="PRKCSH"/>
    <property type="match status" value="2"/>
</dbReference>
<keyword evidence="4" id="KW-1015">Disulfide bond</keyword>
<evidence type="ECO:0000256" key="3">
    <source>
        <dbReference type="ARBA" id="ARBA00022824"/>
    </source>
</evidence>
<dbReference type="PROSITE" id="PS51914">
    <property type="entry name" value="MRH"/>
    <property type="match status" value="2"/>
</dbReference>
<reference evidence="7" key="1">
    <citation type="submission" date="2023-01" db="EMBL/GenBank/DDBJ databases">
        <title>Metagenome sequencing of chrysophaentin producing Chrysophaeum taylorii.</title>
        <authorList>
            <person name="Davison J."/>
            <person name="Bewley C."/>
        </authorList>
    </citation>
    <scope>NUCLEOTIDE SEQUENCE</scope>
    <source>
        <strain evidence="7">NIES-1699</strain>
    </source>
</reference>
<dbReference type="PANTHER" id="PTHR15414:SF0">
    <property type="entry name" value="ENDOPLASMIC RETICULUM LECTIN 1"/>
    <property type="match status" value="1"/>
</dbReference>
<organism evidence="7 8">
    <name type="scientific">Chrysophaeum taylorii</name>
    <dbReference type="NCBI Taxonomy" id="2483200"/>
    <lineage>
        <taxon>Eukaryota</taxon>
        <taxon>Sar</taxon>
        <taxon>Stramenopiles</taxon>
        <taxon>Ochrophyta</taxon>
        <taxon>Pelagophyceae</taxon>
        <taxon>Pelagomonadales</taxon>
        <taxon>Pelagomonadaceae</taxon>
        <taxon>Chrysophaeum</taxon>
    </lineage>
</organism>
<protein>
    <recommendedName>
        <fullName evidence="6">MRH domain-containing protein</fullName>
    </recommendedName>
</protein>
<keyword evidence="2" id="KW-0732">Signal</keyword>
<dbReference type="SUPFAM" id="SSF50911">
    <property type="entry name" value="Mannose 6-phosphate receptor domain"/>
    <property type="match status" value="1"/>
</dbReference>
<gene>
    <name evidence="7" type="ORF">CTAYLR_008173</name>
</gene>
<sequence>MGLKGLALSLGVAAAKRFFHGLEVLEANGGGWSGSPPIEMLDASGKRFACRVAEKNTTPTKREASTVGELLSSLEGVCARLNQGWWTYEWCHRRHVRQFHQDHAASAREPDWSLGDFARSEGADFPVGGLNSAVDVFDKGGQRCDETDRGRESRVSFECCDAAPRARRSSSSSKSSKTTKKKTKKGDAAYLTTVDETELCEYSLTVCAPSLCTGQPTRNATAAGLLGALQGVCLQRHEGWWSFEFCYRKTTRQFHVEIDEKDGRKTPRVVAEFSLGTFRDQRREATDDQLIVKGDDDRPRVELEYGNGTDCDLRGAKRATTIKLFCGDANVFSSVVEDRTCHYVFTIFTPALCKHAAFSVKPNARSLRCDALDDNDDIGV</sequence>
<comment type="subcellular location">
    <subcellularLocation>
        <location evidence="1">Endoplasmic reticulum</location>
    </subcellularLocation>
</comment>
<dbReference type="EMBL" id="JAQMWT010000495">
    <property type="protein sequence ID" value="KAJ8600584.1"/>
    <property type="molecule type" value="Genomic_DNA"/>
</dbReference>
<feature type="region of interest" description="Disordered" evidence="5">
    <location>
        <begin position="167"/>
        <end position="187"/>
    </location>
</feature>
<dbReference type="Proteomes" id="UP001230188">
    <property type="component" value="Unassembled WGS sequence"/>
</dbReference>
<evidence type="ECO:0000256" key="1">
    <source>
        <dbReference type="ARBA" id="ARBA00004240"/>
    </source>
</evidence>
<dbReference type="GO" id="GO:0005788">
    <property type="term" value="C:endoplasmic reticulum lumen"/>
    <property type="evidence" value="ECO:0007669"/>
    <property type="project" value="TreeGrafter"/>
</dbReference>
<evidence type="ECO:0000313" key="7">
    <source>
        <dbReference type="EMBL" id="KAJ8600584.1"/>
    </source>
</evidence>
<evidence type="ECO:0000256" key="4">
    <source>
        <dbReference type="ARBA" id="ARBA00023157"/>
    </source>
</evidence>
<dbReference type="PANTHER" id="PTHR15414">
    <property type="entry name" value="OS-9-RELATED"/>
    <property type="match status" value="1"/>
</dbReference>
<keyword evidence="8" id="KW-1185">Reference proteome</keyword>
<dbReference type="GO" id="GO:0030968">
    <property type="term" value="P:endoplasmic reticulum unfolded protein response"/>
    <property type="evidence" value="ECO:0007669"/>
    <property type="project" value="InterPro"/>
</dbReference>
<comment type="caution">
    <text evidence="7">The sequence shown here is derived from an EMBL/GenBank/DDBJ whole genome shotgun (WGS) entry which is preliminary data.</text>
</comment>
<proteinExistence type="predicted"/>
<feature type="domain" description="MRH" evidence="6">
    <location>
        <begin position="231"/>
        <end position="355"/>
    </location>
</feature>
<accession>A0AAD7XJL6</accession>
<keyword evidence="3" id="KW-0256">Endoplasmic reticulum</keyword>
<evidence type="ECO:0000259" key="6">
    <source>
        <dbReference type="PROSITE" id="PS51914"/>
    </source>
</evidence>
<dbReference type="InterPro" id="IPR044865">
    <property type="entry name" value="MRH_dom"/>
</dbReference>
<evidence type="ECO:0000256" key="2">
    <source>
        <dbReference type="ARBA" id="ARBA00022729"/>
    </source>
</evidence>